<feature type="compositionally biased region" description="Basic residues" evidence="1">
    <location>
        <begin position="1"/>
        <end position="14"/>
    </location>
</feature>
<gene>
    <name evidence="2" type="ORF">ACFFV7_44195</name>
</gene>
<dbReference type="RefSeq" id="WP_189648381.1">
    <property type="nucleotide sequence ID" value="NZ_BMRC01000007.1"/>
</dbReference>
<reference evidence="2 3" key="1">
    <citation type="submission" date="2024-09" db="EMBL/GenBank/DDBJ databases">
        <authorList>
            <person name="Sun Q."/>
            <person name="Mori K."/>
        </authorList>
    </citation>
    <scope>NUCLEOTIDE SEQUENCE [LARGE SCALE GENOMIC DNA]</scope>
    <source>
        <strain evidence="2 3">CCM 3426</strain>
    </source>
</reference>
<comment type="caution">
    <text evidence="2">The sequence shown here is derived from an EMBL/GenBank/DDBJ whole genome shotgun (WGS) entry which is preliminary data.</text>
</comment>
<evidence type="ECO:0000256" key="1">
    <source>
        <dbReference type="SAM" id="MobiDB-lite"/>
    </source>
</evidence>
<feature type="region of interest" description="Disordered" evidence="1">
    <location>
        <begin position="1"/>
        <end position="26"/>
    </location>
</feature>
<keyword evidence="3" id="KW-1185">Reference proteome</keyword>
<evidence type="ECO:0000313" key="2">
    <source>
        <dbReference type="EMBL" id="MFB9208247.1"/>
    </source>
</evidence>
<dbReference type="EMBL" id="JBHMEI010000067">
    <property type="protein sequence ID" value="MFB9208247.1"/>
    <property type="molecule type" value="Genomic_DNA"/>
</dbReference>
<feature type="compositionally biased region" description="Polar residues" evidence="1">
    <location>
        <begin position="51"/>
        <end position="60"/>
    </location>
</feature>
<evidence type="ECO:0000313" key="3">
    <source>
        <dbReference type="Proteomes" id="UP001589647"/>
    </source>
</evidence>
<organism evidence="2 3">
    <name type="scientific">Nonomuraea spiralis</name>
    <dbReference type="NCBI Taxonomy" id="46182"/>
    <lineage>
        <taxon>Bacteria</taxon>
        <taxon>Bacillati</taxon>
        <taxon>Actinomycetota</taxon>
        <taxon>Actinomycetes</taxon>
        <taxon>Streptosporangiales</taxon>
        <taxon>Streptosporangiaceae</taxon>
        <taxon>Nonomuraea</taxon>
    </lineage>
</organism>
<protein>
    <submittedName>
        <fullName evidence="2">Uncharacterized protein</fullName>
    </submittedName>
</protein>
<name>A0ABV5IUK9_9ACTN</name>
<sequence>MKNRSRSGSRKSSRRGSQSESDSMDAEIANLLSGLIEIDPDAPIITKTKQRTSITLSEVSPSPPVEADSESRPKRVALAARLVEALAKRDPKIDLRLIEKDDRASRATEDDFLGAFLIDNEWTRLRTPLNEAAELMYTHPLQRHTVLDGLTRFVTMDIDKDYPALLKDLAEQGALKGKEAIKRVLAGKPEELQALPLEAKRDLVRDIVAAAATADDNDYYTALAALYPHIELDPDFAQRDAAIRRRVENRIRDALGPDIRRWISLENKDRVVLLEKALKIHADEYGMGDRIPKITLSNTNEPGVKSCGMFDRIENEIKINSEWQRKWDDLDEALDTVIHENTHNYQNWLATKLADGSIQPDDPDYLQASLFALNDGYGYVQKQVPHETYKSQPMERHAWLAGGDIRNLWLTEAQAEVQVAVNELKQAKLHERYPTFERLEEAATSKNTTTIFSLIEGARKYIVDTKRDDEDTAVRERYVERLRNLQAHPALKYDVAAISLLITKIRTQDIATTDIQQEFEQFQQKADRDRT</sequence>
<accession>A0ABV5IUK9</accession>
<feature type="region of interest" description="Disordered" evidence="1">
    <location>
        <begin position="50"/>
        <end position="72"/>
    </location>
</feature>
<proteinExistence type="predicted"/>
<dbReference type="Proteomes" id="UP001589647">
    <property type="component" value="Unassembled WGS sequence"/>
</dbReference>